<feature type="transmembrane region" description="Helical" evidence="2">
    <location>
        <begin position="12"/>
        <end position="38"/>
    </location>
</feature>
<feature type="domain" description="DUF6534" evidence="3">
    <location>
        <begin position="169"/>
        <end position="255"/>
    </location>
</feature>
<gene>
    <name evidence="4" type="ORF">EDB92DRAFT_866488</name>
</gene>
<protein>
    <recommendedName>
        <fullName evidence="3">DUF6534 domain-containing protein</fullName>
    </recommendedName>
</protein>
<keyword evidence="5" id="KW-1185">Reference proteome</keyword>
<name>A0AAD4QCM1_9AGAM</name>
<feature type="transmembrane region" description="Helical" evidence="2">
    <location>
        <begin position="161"/>
        <end position="184"/>
    </location>
</feature>
<keyword evidence="2" id="KW-0472">Membrane</keyword>
<sequence length="314" mass="34442">MPALIPVDNTLGALSIGAVLSSIVYGVTWLQVYSYFCGYCSQDRWPLKSFVAVMALIDTANHVLCIYMTYQFCVTNFGDYRSIVSHPWSLLFPTAFPSLVLAVSVQHFYAYRIYRLGGGSPYLPAAISVGSLTGFGLGIAYSSKLIKYVHDSGPGNLEGFFVSALSCKVLCDALITTGMVYYLLSNRTHVRRTNNVLNLLAIYSINCGTIHLVFAVACLTSFAKYPDTLIYVPSLFIMFRLSLCAFMAILNSRDYLRETLDGPGSFVATFTQLKVRMGTPVPWGAVGPKPDQTPTCRPNPTEDGTQPPHENLGV</sequence>
<comment type="caution">
    <text evidence="4">The sequence shown here is derived from an EMBL/GenBank/DDBJ whole genome shotgun (WGS) entry which is preliminary data.</text>
</comment>
<dbReference type="PANTHER" id="PTHR40465:SF1">
    <property type="entry name" value="DUF6534 DOMAIN-CONTAINING PROTEIN"/>
    <property type="match status" value="1"/>
</dbReference>
<dbReference type="EMBL" id="JAKELL010000037">
    <property type="protein sequence ID" value="KAH8989420.1"/>
    <property type="molecule type" value="Genomic_DNA"/>
</dbReference>
<organism evidence="4 5">
    <name type="scientific">Lactarius akahatsu</name>
    <dbReference type="NCBI Taxonomy" id="416441"/>
    <lineage>
        <taxon>Eukaryota</taxon>
        <taxon>Fungi</taxon>
        <taxon>Dikarya</taxon>
        <taxon>Basidiomycota</taxon>
        <taxon>Agaricomycotina</taxon>
        <taxon>Agaricomycetes</taxon>
        <taxon>Russulales</taxon>
        <taxon>Russulaceae</taxon>
        <taxon>Lactarius</taxon>
    </lineage>
</organism>
<reference evidence="4" key="1">
    <citation type="submission" date="2022-01" db="EMBL/GenBank/DDBJ databases">
        <title>Comparative genomics reveals a dynamic genome evolution in the ectomycorrhizal milk-cap (Lactarius) mushrooms.</title>
        <authorList>
            <consortium name="DOE Joint Genome Institute"/>
            <person name="Lebreton A."/>
            <person name="Tang N."/>
            <person name="Kuo A."/>
            <person name="LaButti K."/>
            <person name="Drula E."/>
            <person name="Barry K."/>
            <person name="Clum A."/>
            <person name="Lipzen A."/>
            <person name="Mousain D."/>
            <person name="Ng V."/>
            <person name="Wang R."/>
            <person name="Wang X."/>
            <person name="Dai Y."/>
            <person name="Henrissat B."/>
            <person name="Grigoriev I.V."/>
            <person name="Guerin-Laguette A."/>
            <person name="Yu F."/>
            <person name="Martin F.M."/>
        </authorList>
    </citation>
    <scope>NUCLEOTIDE SEQUENCE</scope>
    <source>
        <strain evidence="4">QP</strain>
    </source>
</reference>
<dbReference type="PANTHER" id="PTHR40465">
    <property type="entry name" value="CHROMOSOME 1, WHOLE GENOME SHOTGUN SEQUENCE"/>
    <property type="match status" value="1"/>
</dbReference>
<feature type="transmembrane region" description="Helical" evidence="2">
    <location>
        <begin position="196"/>
        <end position="223"/>
    </location>
</feature>
<feature type="transmembrane region" description="Helical" evidence="2">
    <location>
        <begin position="122"/>
        <end position="141"/>
    </location>
</feature>
<evidence type="ECO:0000256" key="1">
    <source>
        <dbReference type="SAM" id="MobiDB-lite"/>
    </source>
</evidence>
<keyword evidence="2" id="KW-0812">Transmembrane</keyword>
<feature type="transmembrane region" description="Helical" evidence="2">
    <location>
        <begin position="50"/>
        <end position="70"/>
    </location>
</feature>
<feature type="transmembrane region" description="Helical" evidence="2">
    <location>
        <begin position="229"/>
        <end position="250"/>
    </location>
</feature>
<feature type="transmembrane region" description="Helical" evidence="2">
    <location>
        <begin position="90"/>
        <end position="110"/>
    </location>
</feature>
<dbReference type="Pfam" id="PF20152">
    <property type="entry name" value="DUF6534"/>
    <property type="match status" value="1"/>
</dbReference>
<feature type="region of interest" description="Disordered" evidence="1">
    <location>
        <begin position="282"/>
        <end position="314"/>
    </location>
</feature>
<dbReference type="AlphaFoldDB" id="A0AAD4QCM1"/>
<proteinExistence type="predicted"/>
<dbReference type="Proteomes" id="UP001201163">
    <property type="component" value="Unassembled WGS sequence"/>
</dbReference>
<accession>A0AAD4QCM1</accession>
<dbReference type="InterPro" id="IPR045339">
    <property type="entry name" value="DUF6534"/>
</dbReference>
<feature type="compositionally biased region" description="Polar residues" evidence="1">
    <location>
        <begin position="292"/>
        <end position="304"/>
    </location>
</feature>
<evidence type="ECO:0000313" key="4">
    <source>
        <dbReference type="EMBL" id="KAH8989420.1"/>
    </source>
</evidence>
<evidence type="ECO:0000313" key="5">
    <source>
        <dbReference type="Proteomes" id="UP001201163"/>
    </source>
</evidence>
<evidence type="ECO:0000256" key="2">
    <source>
        <dbReference type="SAM" id="Phobius"/>
    </source>
</evidence>
<keyword evidence="2" id="KW-1133">Transmembrane helix</keyword>
<evidence type="ECO:0000259" key="3">
    <source>
        <dbReference type="Pfam" id="PF20152"/>
    </source>
</evidence>